<dbReference type="EMBL" id="CP159837">
    <property type="protein sequence ID" value="XCM35615.1"/>
    <property type="molecule type" value="Genomic_DNA"/>
</dbReference>
<dbReference type="RefSeq" id="WP_054465431.1">
    <property type="nucleotide sequence ID" value="NZ_CP159837.1"/>
</dbReference>
<accession>A0AAU8J8Z3</accession>
<reference evidence="2" key="1">
    <citation type="submission" date="2024-07" db="EMBL/GenBank/DDBJ databases">
        <authorList>
            <person name="Kim Y.J."/>
            <person name="Jeong J.Y."/>
        </authorList>
    </citation>
    <scope>NUCLEOTIDE SEQUENCE</scope>
    <source>
        <strain evidence="2">GIHE-MW2</strain>
    </source>
</reference>
<feature type="transmembrane region" description="Helical" evidence="1">
    <location>
        <begin position="80"/>
        <end position="100"/>
    </location>
</feature>
<evidence type="ECO:0000313" key="2">
    <source>
        <dbReference type="EMBL" id="XCM35615.1"/>
    </source>
</evidence>
<organism evidence="2">
    <name type="scientific">Planktothricoides raciborskii GIHE-MW2</name>
    <dbReference type="NCBI Taxonomy" id="2792601"/>
    <lineage>
        <taxon>Bacteria</taxon>
        <taxon>Bacillati</taxon>
        <taxon>Cyanobacteriota</taxon>
        <taxon>Cyanophyceae</taxon>
        <taxon>Oscillatoriophycideae</taxon>
        <taxon>Oscillatoriales</taxon>
        <taxon>Oscillatoriaceae</taxon>
        <taxon>Planktothricoides</taxon>
    </lineage>
</organism>
<feature type="transmembrane region" description="Helical" evidence="1">
    <location>
        <begin position="52"/>
        <end position="74"/>
    </location>
</feature>
<keyword evidence="1" id="KW-1133">Transmembrane helix</keyword>
<evidence type="ECO:0000256" key="1">
    <source>
        <dbReference type="SAM" id="Phobius"/>
    </source>
</evidence>
<sequence length="121" mass="13445">MYLDPPYFLVFASLFAGVTSGLAFKATLELMVRNWSRDRSINLIEEVNKLELQLPFFGISIGICVFLASGLQIFTFPVDISYAFSIPMTLATSGLVWWQLGKLLGQLMRGGSQAIDLDALF</sequence>
<dbReference type="AlphaFoldDB" id="A0AAU8J8Z3"/>
<proteinExistence type="predicted"/>
<gene>
    <name evidence="2" type="ORF">ABWT76_004307</name>
</gene>
<keyword evidence="1" id="KW-0472">Membrane</keyword>
<protein>
    <submittedName>
        <fullName evidence="2">Uncharacterized protein</fullName>
    </submittedName>
</protein>
<keyword evidence="1" id="KW-0812">Transmembrane</keyword>
<feature type="transmembrane region" description="Helical" evidence="1">
    <location>
        <begin position="6"/>
        <end position="31"/>
    </location>
</feature>
<name>A0AAU8J8Z3_9CYAN</name>